<dbReference type="Proteomes" id="UP001177021">
    <property type="component" value="Unassembled WGS sequence"/>
</dbReference>
<gene>
    <name evidence="1" type="ORF">MILVUS5_LOCUS9918</name>
</gene>
<organism evidence="1 2">
    <name type="scientific">Trifolium pratense</name>
    <name type="common">Red clover</name>
    <dbReference type="NCBI Taxonomy" id="57577"/>
    <lineage>
        <taxon>Eukaryota</taxon>
        <taxon>Viridiplantae</taxon>
        <taxon>Streptophyta</taxon>
        <taxon>Embryophyta</taxon>
        <taxon>Tracheophyta</taxon>
        <taxon>Spermatophyta</taxon>
        <taxon>Magnoliopsida</taxon>
        <taxon>eudicotyledons</taxon>
        <taxon>Gunneridae</taxon>
        <taxon>Pentapetalae</taxon>
        <taxon>rosids</taxon>
        <taxon>fabids</taxon>
        <taxon>Fabales</taxon>
        <taxon>Fabaceae</taxon>
        <taxon>Papilionoideae</taxon>
        <taxon>50 kb inversion clade</taxon>
        <taxon>NPAAA clade</taxon>
        <taxon>Hologalegina</taxon>
        <taxon>IRL clade</taxon>
        <taxon>Trifolieae</taxon>
        <taxon>Trifolium</taxon>
    </lineage>
</organism>
<sequence length="575" mass="63463">MGSRNERRSTSFSGPVDWRNRRNLMSISELFSKLKDTFKKSDFSLVEETLIAREEMLKEEIEKMKRESELSAERMKFEKLERVTLEFKLEKIQEEMKQKALMKNGNDRGHVVPVKNRRVADGNGVASSADAVAGENVGVLVKDNKRVDEQSKKDRLVFRKKTLKEAVEEKVVGKLQENNEFKSWGRINVDIEVKADTGERRGEELVKVEEAPATELVCEKVDILAESLVVRKRMLKSAVKEMVGELEENNHFKSLGRINYEIEVKTVTGERCGKEFMKVGENGNGFGLDDGKVVKAGVGHEKGKFEVLKNRGVGDGEAPAPAEQVGEKVKVLAEKKRFIGEPGKKGCLGASDTERKSSSGAVQKNLDRRLAKPIAIPPDDAMRKAAIAEKIMLLQRKNHFKSSGRLNFDGEGETVNGESCGEKFVKDGKVVNAKLGHERCKLEVLKNSGVGDGEASAVAKLKDQKVEVLAEKKRLAGEPSKKDDLGSSGKMQKNSSGAVQENLATKPVESIGIKRDLANYILDLDSSDSSSSSSSSSSDGFDMDIPPLMSLSNKKLRTNGSQSTNELFTKLNKGK</sequence>
<evidence type="ECO:0000313" key="1">
    <source>
        <dbReference type="EMBL" id="CAJ2639983.1"/>
    </source>
</evidence>
<evidence type="ECO:0000313" key="2">
    <source>
        <dbReference type="Proteomes" id="UP001177021"/>
    </source>
</evidence>
<comment type="caution">
    <text evidence="1">The sequence shown here is derived from an EMBL/GenBank/DDBJ whole genome shotgun (WGS) entry which is preliminary data.</text>
</comment>
<name>A0ACB0J8G1_TRIPR</name>
<accession>A0ACB0J8G1</accession>
<reference evidence="1" key="1">
    <citation type="submission" date="2023-10" db="EMBL/GenBank/DDBJ databases">
        <authorList>
            <person name="Rodriguez Cubillos JULIANA M."/>
            <person name="De Vega J."/>
        </authorList>
    </citation>
    <scope>NUCLEOTIDE SEQUENCE</scope>
</reference>
<protein>
    <submittedName>
        <fullName evidence="1">Uncharacterized protein</fullName>
    </submittedName>
</protein>
<proteinExistence type="predicted"/>
<dbReference type="EMBL" id="CASHSV030000024">
    <property type="protein sequence ID" value="CAJ2639983.1"/>
    <property type="molecule type" value="Genomic_DNA"/>
</dbReference>
<keyword evidence="2" id="KW-1185">Reference proteome</keyword>